<gene>
    <name evidence="14" type="ORF">GON01_16290</name>
</gene>
<dbReference type="Proteomes" id="UP000441389">
    <property type="component" value="Unassembled WGS sequence"/>
</dbReference>
<dbReference type="InterPro" id="IPR036942">
    <property type="entry name" value="Beta-barrel_TonB_sf"/>
</dbReference>
<keyword evidence="2" id="KW-0813">Transport</keyword>
<dbReference type="SUPFAM" id="SSF56935">
    <property type="entry name" value="Porins"/>
    <property type="match status" value="1"/>
</dbReference>
<evidence type="ECO:0000256" key="10">
    <source>
        <dbReference type="RuleBase" id="RU003357"/>
    </source>
</evidence>
<evidence type="ECO:0000256" key="1">
    <source>
        <dbReference type="ARBA" id="ARBA00004571"/>
    </source>
</evidence>
<feature type="signal peptide" evidence="11">
    <location>
        <begin position="1"/>
        <end position="25"/>
    </location>
</feature>
<evidence type="ECO:0000256" key="5">
    <source>
        <dbReference type="ARBA" id="ARBA00022729"/>
    </source>
</evidence>
<evidence type="ECO:0000256" key="4">
    <source>
        <dbReference type="ARBA" id="ARBA00022692"/>
    </source>
</evidence>
<evidence type="ECO:0000256" key="11">
    <source>
        <dbReference type="SAM" id="SignalP"/>
    </source>
</evidence>
<protein>
    <submittedName>
        <fullName evidence="14">TonB-dependent receptor</fullName>
    </submittedName>
</protein>
<dbReference type="InterPro" id="IPR037066">
    <property type="entry name" value="Plug_dom_sf"/>
</dbReference>
<keyword evidence="15" id="KW-1185">Reference proteome</keyword>
<keyword evidence="8 14" id="KW-0675">Receptor</keyword>
<keyword evidence="6 10" id="KW-0798">TonB box</keyword>
<dbReference type="EMBL" id="WQMS01000020">
    <property type="protein sequence ID" value="MVO79492.1"/>
    <property type="molecule type" value="Genomic_DNA"/>
</dbReference>
<accession>A0A6I4J405</accession>
<name>A0A6I4J405_9SPHN</name>
<dbReference type="PANTHER" id="PTHR30069:SF29">
    <property type="entry name" value="HEMOGLOBIN AND HEMOGLOBIN-HAPTOGLOBIN-BINDING PROTEIN 1-RELATED"/>
    <property type="match status" value="1"/>
</dbReference>
<sequence>MIRPVQLSILCTVLLGGTLAHPAKAADDTLVYPAAFFAEAQPANAYDMILRLPGFQFDEGDADVRGLSGAAGNVLVDGRRPAAKADRLDAILKRIPAASVLRIELIRGGAQGIDMQGYSVLANVMRRSEAAVRGQAEATFARYGDGRLSRDLRADISRRSGDRVSEASLYLYQTIDDEKGRGPRIRTNADRSIRERAIYDEHDGFRGARATLGHERRFVGGRLQLSASASRERERADTDLTFLAPDPGLERVLELETKDNLELGLNWNRSIGKSWSVGLTGLQRLSRDNASEQSDDGAETEAVAERAKGGESIGRAVLRWKPSATLSLEGGGEAAYNYLDSHSALAIDSVAVPLPAANVRVAERRVEGFATATWQPSRPLTIEAGIRVEASRLTQSGDSSLVKSFVFPKPRLAIAWSSGPYSQWRLRVEREVSQLDFGDFVSSTSLTSSTITAGNVDLEPERTWIASLAWERRFRGDGALVLTARHEWKSHTLDRVGVIGPDFAFDAPGNIGSGAKSKIAADLNLPLDRLGIAGGLLRAELGYRWTSVVDPTTGERRRISGEQPIDGEIHFTQDRPAAGFRWGIDYLIATDEIEYRFNEIRRTRIAGRLSVFAEYKLAPRWTVRAFAENLTGRHVERSRAIYAGSRAALPLRYVEVRDLGTRPLVGILVRRSFGAQ</sequence>
<keyword evidence="4" id="KW-0812">Transmembrane</keyword>
<evidence type="ECO:0000259" key="12">
    <source>
        <dbReference type="Pfam" id="PF00593"/>
    </source>
</evidence>
<evidence type="ECO:0000313" key="14">
    <source>
        <dbReference type="EMBL" id="MVO79492.1"/>
    </source>
</evidence>
<evidence type="ECO:0000256" key="6">
    <source>
        <dbReference type="ARBA" id="ARBA00023077"/>
    </source>
</evidence>
<dbReference type="InterPro" id="IPR039426">
    <property type="entry name" value="TonB-dep_rcpt-like"/>
</dbReference>
<dbReference type="GO" id="GO:0044718">
    <property type="term" value="P:siderophore transmembrane transport"/>
    <property type="evidence" value="ECO:0007669"/>
    <property type="project" value="TreeGrafter"/>
</dbReference>
<evidence type="ECO:0000259" key="13">
    <source>
        <dbReference type="Pfam" id="PF07715"/>
    </source>
</evidence>
<dbReference type="Gene3D" id="2.170.130.10">
    <property type="entry name" value="TonB-dependent receptor, plug domain"/>
    <property type="match status" value="1"/>
</dbReference>
<comment type="subcellular location">
    <subcellularLocation>
        <location evidence="1">Cell outer membrane</location>
        <topology evidence="1">Multi-pass membrane protein</topology>
    </subcellularLocation>
</comment>
<dbReference type="Pfam" id="PF00593">
    <property type="entry name" value="TonB_dep_Rec_b-barrel"/>
    <property type="match status" value="1"/>
</dbReference>
<organism evidence="14 15">
    <name type="scientific">Sphingomonas horti</name>
    <dbReference type="NCBI Taxonomy" id="2682842"/>
    <lineage>
        <taxon>Bacteria</taxon>
        <taxon>Pseudomonadati</taxon>
        <taxon>Pseudomonadota</taxon>
        <taxon>Alphaproteobacteria</taxon>
        <taxon>Sphingomonadales</taxon>
        <taxon>Sphingomonadaceae</taxon>
        <taxon>Sphingomonas</taxon>
    </lineage>
</organism>
<dbReference type="RefSeq" id="WP_157028431.1">
    <property type="nucleotide sequence ID" value="NZ_WQMS01000020.1"/>
</dbReference>
<feature type="chain" id="PRO_5026132441" evidence="11">
    <location>
        <begin position="26"/>
        <end position="676"/>
    </location>
</feature>
<evidence type="ECO:0000256" key="2">
    <source>
        <dbReference type="ARBA" id="ARBA00022448"/>
    </source>
</evidence>
<dbReference type="GO" id="GO:0009279">
    <property type="term" value="C:cell outer membrane"/>
    <property type="evidence" value="ECO:0007669"/>
    <property type="project" value="UniProtKB-SubCell"/>
</dbReference>
<evidence type="ECO:0000256" key="3">
    <source>
        <dbReference type="ARBA" id="ARBA00022452"/>
    </source>
</evidence>
<keyword evidence="3" id="KW-1134">Transmembrane beta strand</keyword>
<evidence type="ECO:0000256" key="8">
    <source>
        <dbReference type="ARBA" id="ARBA00023170"/>
    </source>
</evidence>
<dbReference type="AlphaFoldDB" id="A0A6I4J405"/>
<reference evidence="14 15" key="1">
    <citation type="submission" date="2019-12" db="EMBL/GenBank/DDBJ databases">
        <authorList>
            <person name="Huq M.A."/>
        </authorList>
    </citation>
    <scope>NUCLEOTIDE SEQUENCE [LARGE SCALE GENOMIC DNA]</scope>
    <source>
        <strain evidence="14 15">MAH-20</strain>
    </source>
</reference>
<keyword evidence="9" id="KW-0998">Cell outer membrane</keyword>
<comment type="caution">
    <text evidence="14">The sequence shown here is derived from an EMBL/GenBank/DDBJ whole genome shotgun (WGS) entry which is preliminary data.</text>
</comment>
<dbReference type="GO" id="GO:0015344">
    <property type="term" value="F:siderophore uptake transmembrane transporter activity"/>
    <property type="evidence" value="ECO:0007669"/>
    <property type="project" value="TreeGrafter"/>
</dbReference>
<dbReference type="PANTHER" id="PTHR30069">
    <property type="entry name" value="TONB-DEPENDENT OUTER MEMBRANE RECEPTOR"/>
    <property type="match status" value="1"/>
</dbReference>
<comment type="similarity">
    <text evidence="10">Belongs to the TonB-dependent receptor family.</text>
</comment>
<evidence type="ECO:0000256" key="9">
    <source>
        <dbReference type="ARBA" id="ARBA00023237"/>
    </source>
</evidence>
<dbReference type="InterPro" id="IPR012910">
    <property type="entry name" value="Plug_dom"/>
</dbReference>
<dbReference type="InterPro" id="IPR000531">
    <property type="entry name" value="Beta-barrel_TonB"/>
</dbReference>
<evidence type="ECO:0000256" key="7">
    <source>
        <dbReference type="ARBA" id="ARBA00023136"/>
    </source>
</evidence>
<keyword evidence="5 11" id="KW-0732">Signal</keyword>
<feature type="domain" description="TonB-dependent receptor-like beta-barrel" evidence="12">
    <location>
        <begin position="241"/>
        <end position="630"/>
    </location>
</feature>
<dbReference type="Pfam" id="PF07715">
    <property type="entry name" value="Plug"/>
    <property type="match status" value="1"/>
</dbReference>
<feature type="domain" description="TonB-dependent receptor plug" evidence="13">
    <location>
        <begin position="30"/>
        <end position="111"/>
    </location>
</feature>
<proteinExistence type="inferred from homology"/>
<evidence type="ECO:0000313" key="15">
    <source>
        <dbReference type="Proteomes" id="UP000441389"/>
    </source>
</evidence>
<dbReference type="Gene3D" id="2.40.170.20">
    <property type="entry name" value="TonB-dependent receptor, beta-barrel domain"/>
    <property type="match status" value="1"/>
</dbReference>
<keyword evidence="7 10" id="KW-0472">Membrane</keyword>